<reference evidence="1 2" key="1">
    <citation type="submission" date="2018-04" db="EMBL/GenBank/DDBJ databases">
        <title>Sphingobacterium sp. M46 Genome.</title>
        <authorList>
            <person name="Cheng J."/>
            <person name="Li Y."/>
        </authorList>
    </citation>
    <scope>NUCLEOTIDE SEQUENCE [LARGE SCALE GENOMIC DNA]</scope>
    <source>
        <strain evidence="1 2">M46</strain>
    </source>
</reference>
<keyword evidence="2" id="KW-1185">Reference proteome</keyword>
<dbReference type="GO" id="GO:0003697">
    <property type="term" value="F:single-stranded DNA binding"/>
    <property type="evidence" value="ECO:0007669"/>
    <property type="project" value="InterPro"/>
</dbReference>
<dbReference type="Proteomes" id="UP000250831">
    <property type="component" value="Unassembled WGS sequence"/>
</dbReference>
<dbReference type="InterPro" id="IPR003738">
    <property type="entry name" value="SRAP"/>
</dbReference>
<dbReference type="Pfam" id="PF02586">
    <property type="entry name" value="SRAP"/>
    <property type="match status" value="1"/>
</dbReference>
<comment type="caution">
    <text evidence="1">The sequence shown here is derived from an EMBL/GenBank/DDBJ whole genome shotgun (WGS) entry which is preliminary data.</text>
</comment>
<dbReference type="InterPro" id="IPR036590">
    <property type="entry name" value="SRAP-like"/>
</dbReference>
<name>A0A363NWB5_9SPHI</name>
<dbReference type="EMBL" id="QCXX01000002">
    <property type="protein sequence ID" value="PUV25084.1"/>
    <property type="molecule type" value="Genomic_DNA"/>
</dbReference>
<accession>A0A363NWB5</accession>
<dbReference type="Gene3D" id="3.90.1680.10">
    <property type="entry name" value="SOS response associated peptidase-like"/>
    <property type="match status" value="1"/>
</dbReference>
<dbReference type="OrthoDB" id="9782620at2"/>
<evidence type="ECO:0000313" key="2">
    <source>
        <dbReference type="Proteomes" id="UP000250831"/>
    </source>
</evidence>
<dbReference type="AlphaFoldDB" id="A0A363NWB5"/>
<sequence>MRIFVSKPKQERIPLCVGILASIPILRLSNRHFPQLRDERRQLDYNYDYLENVQAITFPKYPILYKDKDSSQLALTEMEWGVLPTYIDDPKLRADRRRNMINVRSERILEDKKSYWYRLRKQRCLIPVVRVLHSHLHIRLLQQLFSVIS</sequence>
<evidence type="ECO:0000313" key="1">
    <source>
        <dbReference type="EMBL" id="PUV25084.1"/>
    </source>
</evidence>
<gene>
    <name evidence="1" type="ORF">DCO56_09075</name>
</gene>
<dbReference type="SUPFAM" id="SSF143081">
    <property type="entry name" value="BB1717-like"/>
    <property type="match status" value="1"/>
</dbReference>
<proteinExistence type="predicted"/>
<protein>
    <submittedName>
        <fullName evidence="1">Uncharacterized protein</fullName>
    </submittedName>
</protein>
<dbReference type="GO" id="GO:0106300">
    <property type="term" value="P:protein-DNA covalent cross-linking repair"/>
    <property type="evidence" value="ECO:0007669"/>
    <property type="project" value="InterPro"/>
</dbReference>
<organism evidence="1 2">
    <name type="scientific">Sphingobacterium athyrii</name>
    <dbReference type="NCBI Taxonomy" id="2152717"/>
    <lineage>
        <taxon>Bacteria</taxon>
        <taxon>Pseudomonadati</taxon>
        <taxon>Bacteroidota</taxon>
        <taxon>Sphingobacteriia</taxon>
        <taxon>Sphingobacteriales</taxon>
        <taxon>Sphingobacteriaceae</taxon>
        <taxon>Sphingobacterium</taxon>
    </lineage>
</organism>